<dbReference type="AlphaFoldDB" id="A0AA38GLV1"/>
<feature type="domain" description="H15" evidence="2">
    <location>
        <begin position="54"/>
        <end position="121"/>
    </location>
</feature>
<protein>
    <recommendedName>
        <fullName evidence="2">H15 domain-containing protein</fullName>
    </recommendedName>
</protein>
<sequence length="223" mass="23962">MSGSAKGVKRLKVATKENEPAKFVEKEINHPRNTLYKKSISPRKTRKAKATPGPSLAYSKAVAEGFDELKKTAGSSHEAISEFIEAKHGKLPDNFKKILSKQLASLAEEDEIVQQRSSLKRLAVEISEESAAAAKSTTNYRKDAVKMKKKKKKEIVAAATTPVKDDNAAAADDKQAVNSSTPAAFADAAPGKGSTPAVSTRKSPRIQALEEEKQNNTKTSGGK</sequence>
<dbReference type="Pfam" id="PF00538">
    <property type="entry name" value="Linker_histone"/>
    <property type="match status" value="1"/>
</dbReference>
<dbReference type="Gene3D" id="1.10.10.10">
    <property type="entry name" value="Winged helix-like DNA-binding domain superfamily/Winged helix DNA-binding domain"/>
    <property type="match status" value="1"/>
</dbReference>
<keyword evidence="4" id="KW-1185">Reference proteome</keyword>
<accession>A0AA38GLV1</accession>
<dbReference type="SMART" id="SM00526">
    <property type="entry name" value="H15"/>
    <property type="match status" value="1"/>
</dbReference>
<comment type="caution">
    <text evidence="3">The sequence shown here is derived from an EMBL/GenBank/DDBJ whole genome shotgun (WGS) entry which is preliminary data.</text>
</comment>
<evidence type="ECO:0000259" key="2">
    <source>
        <dbReference type="PROSITE" id="PS51504"/>
    </source>
</evidence>
<evidence type="ECO:0000256" key="1">
    <source>
        <dbReference type="SAM" id="MobiDB-lite"/>
    </source>
</evidence>
<name>A0AA38GLV1_TAXCH</name>
<dbReference type="GO" id="GO:0003677">
    <property type="term" value="F:DNA binding"/>
    <property type="evidence" value="ECO:0007669"/>
    <property type="project" value="InterPro"/>
</dbReference>
<reference evidence="3 4" key="1">
    <citation type="journal article" date="2021" name="Nat. Plants">
        <title>The Taxus genome provides insights into paclitaxel biosynthesis.</title>
        <authorList>
            <person name="Xiong X."/>
            <person name="Gou J."/>
            <person name="Liao Q."/>
            <person name="Li Y."/>
            <person name="Zhou Q."/>
            <person name="Bi G."/>
            <person name="Li C."/>
            <person name="Du R."/>
            <person name="Wang X."/>
            <person name="Sun T."/>
            <person name="Guo L."/>
            <person name="Liang H."/>
            <person name="Lu P."/>
            <person name="Wu Y."/>
            <person name="Zhang Z."/>
            <person name="Ro D.K."/>
            <person name="Shang Y."/>
            <person name="Huang S."/>
            <person name="Yan J."/>
        </authorList>
    </citation>
    <scope>NUCLEOTIDE SEQUENCE [LARGE SCALE GENOMIC DNA]</scope>
    <source>
        <strain evidence="3">Ta-2019</strain>
    </source>
</reference>
<dbReference type="GO" id="GO:0006334">
    <property type="term" value="P:nucleosome assembly"/>
    <property type="evidence" value="ECO:0007669"/>
    <property type="project" value="InterPro"/>
</dbReference>
<feature type="compositionally biased region" description="Basic residues" evidence="1">
    <location>
        <begin position="40"/>
        <end position="49"/>
    </location>
</feature>
<dbReference type="InterPro" id="IPR005818">
    <property type="entry name" value="Histone_H1/H5_H15"/>
</dbReference>
<dbReference type="EMBL" id="JAHRHJ020000002">
    <property type="protein sequence ID" value="KAH9324437.1"/>
    <property type="molecule type" value="Genomic_DNA"/>
</dbReference>
<dbReference type="SUPFAM" id="SSF46785">
    <property type="entry name" value="Winged helix' DNA-binding domain"/>
    <property type="match status" value="1"/>
</dbReference>
<proteinExistence type="predicted"/>
<feature type="compositionally biased region" description="Basic and acidic residues" evidence="1">
    <location>
        <begin position="163"/>
        <end position="175"/>
    </location>
</feature>
<dbReference type="PROSITE" id="PS51504">
    <property type="entry name" value="H15"/>
    <property type="match status" value="1"/>
</dbReference>
<dbReference type="InterPro" id="IPR036388">
    <property type="entry name" value="WH-like_DNA-bd_sf"/>
</dbReference>
<dbReference type="Proteomes" id="UP000824469">
    <property type="component" value="Unassembled WGS sequence"/>
</dbReference>
<gene>
    <name evidence="3" type="ORF">KI387_004615</name>
</gene>
<dbReference type="GO" id="GO:0000786">
    <property type="term" value="C:nucleosome"/>
    <property type="evidence" value="ECO:0007669"/>
    <property type="project" value="InterPro"/>
</dbReference>
<feature type="region of interest" description="Disordered" evidence="1">
    <location>
        <begin position="34"/>
        <end position="54"/>
    </location>
</feature>
<evidence type="ECO:0000313" key="4">
    <source>
        <dbReference type="Proteomes" id="UP000824469"/>
    </source>
</evidence>
<organism evidence="3 4">
    <name type="scientific">Taxus chinensis</name>
    <name type="common">Chinese yew</name>
    <name type="synonym">Taxus wallichiana var. chinensis</name>
    <dbReference type="NCBI Taxonomy" id="29808"/>
    <lineage>
        <taxon>Eukaryota</taxon>
        <taxon>Viridiplantae</taxon>
        <taxon>Streptophyta</taxon>
        <taxon>Embryophyta</taxon>
        <taxon>Tracheophyta</taxon>
        <taxon>Spermatophyta</taxon>
        <taxon>Pinopsida</taxon>
        <taxon>Pinidae</taxon>
        <taxon>Conifers II</taxon>
        <taxon>Cupressales</taxon>
        <taxon>Taxaceae</taxon>
        <taxon>Taxus</taxon>
    </lineage>
</organism>
<feature type="region of interest" description="Disordered" evidence="1">
    <location>
        <begin position="128"/>
        <end position="223"/>
    </location>
</feature>
<evidence type="ECO:0000313" key="3">
    <source>
        <dbReference type="EMBL" id="KAH9324437.1"/>
    </source>
</evidence>
<dbReference type="InterPro" id="IPR036390">
    <property type="entry name" value="WH_DNA-bd_sf"/>
</dbReference>